<comment type="caution">
    <text evidence="1">The sequence shown here is derived from an EMBL/GenBank/DDBJ whole genome shotgun (WGS) entry which is preliminary data.</text>
</comment>
<keyword evidence="2" id="KW-1185">Reference proteome</keyword>
<dbReference type="EMBL" id="NHTK01005785">
    <property type="protein sequence ID" value="PPQ73957.1"/>
    <property type="molecule type" value="Genomic_DNA"/>
</dbReference>
<evidence type="ECO:0000313" key="2">
    <source>
        <dbReference type="Proteomes" id="UP000284842"/>
    </source>
</evidence>
<evidence type="ECO:0000313" key="1">
    <source>
        <dbReference type="EMBL" id="PPQ73957.1"/>
    </source>
</evidence>
<dbReference type="InParanoid" id="A0A409W630"/>
<name>A0A409W630_9AGAR</name>
<gene>
    <name evidence="1" type="ORF">CVT24_012547</name>
</gene>
<proteinExistence type="predicted"/>
<dbReference type="AlphaFoldDB" id="A0A409W630"/>
<sequence length="391" mass="45226">MPLTVNAGYCVTAEDAVQWLRTMPKYIKHGVTFDDVPKKFDFRLRQPRARPIDGGNKPYDPKFLTLTEMPASWMPVEDCINNNISDIKRPTPDGRNDDNVFKHDAYMLQDPDHASSVLVLFPLVRNSVPRQALRVAHYPTETEEHIQVKQILAQKLNIPEERVRWGVHVLRDAVEMYDGTNPDIVKESYFNEYSRIDLSIELVSSNIEAVETTIIDQRHRQHHIDHKTPFPFFALQPCMFIPVYCAFTFQLRATMKKGLSIKEEDTSMQLRYHKVPINDNIQYIANDSEVHEDPKLTIDFLAALPSKLDIVRDDRSGDQQVFLLKFEVCAEVQARGRIEIFIQEVFAGVETDGEPSPKLPELFYFYQTLFPEKRKEEEEEDAKIAAENGWA</sequence>
<organism evidence="1 2">
    <name type="scientific">Panaeolus cyanescens</name>
    <dbReference type="NCBI Taxonomy" id="181874"/>
    <lineage>
        <taxon>Eukaryota</taxon>
        <taxon>Fungi</taxon>
        <taxon>Dikarya</taxon>
        <taxon>Basidiomycota</taxon>
        <taxon>Agaricomycotina</taxon>
        <taxon>Agaricomycetes</taxon>
        <taxon>Agaricomycetidae</taxon>
        <taxon>Agaricales</taxon>
        <taxon>Agaricineae</taxon>
        <taxon>Galeropsidaceae</taxon>
        <taxon>Panaeolus</taxon>
    </lineage>
</organism>
<dbReference type="Proteomes" id="UP000284842">
    <property type="component" value="Unassembled WGS sequence"/>
</dbReference>
<protein>
    <submittedName>
        <fullName evidence="1">Uncharacterized protein</fullName>
    </submittedName>
</protein>
<reference evidence="1 2" key="1">
    <citation type="journal article" date="2018" name="Evol. Lett.">
        <title>Horizontal gene cluster transfer increased hallucinogenic mushroom diversity.</title>
        <authorList>
            <person name="Reynolds H.T."/>
            <person name="Vijayakumar V."/>
            <person name="Gluck-Thaler E."/>
            <person name="Korotkin H.B."/>
            <person name="Matheny P.B."/>
            <person name="Slot J.C."/>
        </authorList>
    </citation>
    <scope>NUCLEOTIDE SEQUENCE [LARGE SCALE GENOMIC DNA]</scope>
    <source>
        <strain evidence="1 2">2629</strain>
    </source>
</reference>
<accession>A0A409W630</accession>